<keyword evidence="6" id="KW-1185">Reference proteome</keyword>
<dbReference type="EMBL" id="LVYV01000055">
    <property type="protein sequence ID" value="KZD20614.1"/>
    <property type="molecule type" value="Genomic_DNA"/>
</dbReference>
<dbReference type="GO" id="GO:0003700">
    <property type="term" value="F:DNA-binding transcription factor activity"/>
    <property type="evidence" value="ECO:0007669"/>
    <property type="project" value="InterPro"/>
</dbReference>
<name>A0A161QKX9_9BRAD</name>
<dbReference type="GO" id="GO:0003677">
    <property type="term" value="F:DNA binding"/>
    <property type="evidence" value="ECO:0007669"/>
    <property type="project" value="UniProtKB-KW"/>
</dbReference>
<dbReference type="InterPro" id="IPR000835">
    <property type="entry name" value="HTH_MarR-typ"/>
</dbReference>
<evidence type="ECO:0000256" key="1">
    <source>
        <dbReference type="ARBA" id="ARBA00023015"/>
    </source>
</evidence>
<evidence type="ECO:0000313" key="5">
    <source>
        <dbReference type="EMBL" id="KZD20614.1"/>
    </source>
</evidence>
<dbReference type="Proteomes" id="UP000076574">
    <property type="component" value="Unassembled WGS sequence"/>
</dbReference>
<dbReference type="RefSeq" id="WP_068738189.1">
    <property type="nucleotide sequence ID" value="NZ_JAVDSO010000003.1"/>
</dbReference>
<keyword evidence="3" id="KW-0804">Transcription</keyword>
<keyword evidence="1" id="KW-0805">Transcription regulation</keyword>
<dbReference type="Pfam" id="PF12802">
    <property type="entry name" value="MarR_2"/>
    <property type="match status" value="1"/>
</dbReference>
<dbReference type="PANTHER" id="PTHR35790:SF4">
    <property type="entry name" value="HTH-TYPE TRANSCRIPTIONAL REGULATOR PCHR"/>
    <property type="match status" value="1"/>
</dbReference>
<evidence type="ECO:0000256" key="2">
    <source>
        <dbReference type="ARBA" id="ARBA00023125"/>
    </source>
</evidence>
<dbReference type="OrthoDB" id="8906692at2"/>
<accession>A0A161QKX9</accession>
<gene>
    <name evidence="5" type="ORF">A4A58_17905</name>
</gene>
<proteinExistence type="predicted"/>
<dbReference type="Gene3D" id="1.10.10.10">
    <property type="entry name" value="Winged helix-like DNA-binding domain superfamily/Winged helix DNA-binding domain"/>
    <property type="match status" value="1"/>
</dbReference>
<evidence type="ECO:0000259" key="4">
    <source>
        <dbReference type="PROSITE" id="PS50995"/>
    </source>
</evidence>
<organism evidence="5 6">
    <name type="scientific">Tardiphaga robiniae</name>
    <dbReference type="NCBI Taxonomy" id="943830"/>
    <lineage>
        <taxon>Bacteria</taxon>
        <taxon>Pseudomonadati</taxon>
        <taxon>Pseudomonadota</taxon>
        <taxon>Alphaproteobacteria</taxon>
        <taxon>Hyphomicrobiales</taxon>
        <taxon>Nitrobacteraceae</taxon>
        <taxon>Tardiphaga</taxon>
    </lineage>
</organism>
<dbReference type="InterPro" id="IPR036388">
    <property type="entry name" value="WH-like_DNA-bd_sf"/>
</dbReference>
<dbReference type="SMART" id="SM00347">
    <property type="entry name" value="HTH_MARR"/>
    <property type="match status" value="1"/>
</dbReference>
<evidence type="ECO:0000256" key="3">
    <source>
        <dbReference type="ARBA" id="ARBA00023163"/>
    </source>
</evidence>
<protein>
    <recommendedName>
        <fullName evidence="4">HTH marR-type domain-containing protein</fullName>
    </recommendedName>
</protein>
<dbReference type="PANTHER" id="PTHR35790">
    <property type="entry name" value="HTH-TYPE TRANSCRIPTIONAL REGULATOR PCHR"/>
    <property type="match status" value="1"/>
</dbReference>
<feature type="domain" description="HTH marR-type" evidence="4">
    <location>
        <begin position="1"/>
        <end position="141"/>
    </location>
</feature>
<evidence type="ECO:0000313" key="6">
    <source>
        <dbReference type="Proteomes" id="UP000076574"/>
    </source>
</evidence>
<dbReference type="PROSITE" id="PS50995">
    <property type="entry name" value="HTH_MARR_2"/>
    <property type="match status" value="1"/>
</dbReference>
<dbReference type="AlphaFoldDB" id="A0A161QKX9"/>
<reference evidence="5 6" key="1">
    <citation type="submission" date="2016-03" db="EMBL/GenBank/DDBJ databases">
        <title>Microsymbionts genomes from the relict species Vavilovia formosa (Stev.) Fed.</title>
        <authorList>
            <person name="Kopat V."/>
            <person name="Chirak E."/>
            <person name="Kimeklis A."/>
            <person name="Andronov E."/>
        </authorList>
    </citation>
    <scope>NUCLEOTIDE SEQUENCE [LARGE SCALE GENOMIC DNA]</scope>
    <source>
        <strain evidence="5 6">Vaf07</strain>
    </source>
</reference>
<keyword evidence="2" id="KW-0238">DNA-binding</keyword>
<dbReference type="STRING" id="943830.A4A58_17905"/>
<sequence>MTKPVINHGRYVPALINFLGNKLAAGASSAYRREFGVGVTEWRILSKLASEDACTAQQICQYFDLDKGLVSRTLKSLVDNGSVTVTDLAGDNRRVVILTKSGRALHDRIIELALDRERVLLDCLDEKEVEKLIDMLGRLLAQAPAVNAVQVRKPAASKRKTTA</sequence>
<comment type="caution">
    <text evidence="5">The sequence shown here is derived from an EMBL/GenBank/DDBJ whole genome shotgun (WGS) entry which is preliminary data.</text>
</comment>
<dbReference type="SUPFAM" id="SSF46785">
    <property type="entry name" value="Winged helix' DNA-binding domain"/>
    <property type="match status" value="1"/>
</dbReference>
<dbReference type="InterPro" id="IPR052067">
    <property type="entry name" value="Metal_resp_HTH_trans_reg"/>
</dbReference>
<dbReference type="InterPro" id="IPR036390">
    <property type="entry name" value="WH_DNA-bd_sf"/>
</dbReference>